<sequence length="136" mass="14750">MISRSPQISISHAALGELVRFAVVGVTVAALYFVLFVCLSQTRLPDFVINLVAFCTAVVVQYFLQAKWTFKRSAAKTAQAGKFIVTVGFGLLLSTLISSVIGPAMHWSSVVTAAVVVVILPISNFILFKVWVFALK</sequence>
<dbReference type="Pfam" id="PF04138">
    <property type="entry name" value="GtrA_DPMS_TM"/>
    <property type="match status" value="1"/>
</dbReference>
<proteinExistence type="inferred from homology"/>
<keyword evidence="4 6" id="KW-1133">Transmembrane helix</keyword>
<keyword evidence="3 6" id="KW-0812">Transmembrane</keyword>
<evidence type="ECO:0000256" key="6">
    <source>
        <dbReference type="SAM" id="Phobius"/>
    </source>
</evidence>
<organism evidence="8 9">
    <name type="scientific">Hoeflea prorocentri</name>
    <dbReference type="NCBI Taxonomy" id="1922333"/>
    <lineage>
        <taxon>Bacteria</taxon>
        <taxon>Pseudomonadati</taxon>
        <taxon>Pseudomonadota</taxon>
        <taxon>Alphaproteobacteria</taxon>
        <taxon>Hyphomicrobiales</taxon>
        <taxon>Rhizobiaceae</taxon>
        <taxon>Hoeflea</taxon>
    </lineage>
</organism>
<keyword evidence="5 6" id="KW-0472">Membrane</keyword>
<feature type="transmembrane region" description="Helical" evidence="6">
    <location>
        <begin position="111"/>
        <end position="135"/>
    </location>
</feature>
<reference evidence="8" key="1">
    <citation type="submission" date="2022-11" db="EMBL/GenBank/DDBJ databases">
        <title>Draft genome sequence of Hoeflea poritis E7-10 and Hoeflea prorocentri PM5-8, separated from scleractinian coral Porites lutea and marine dinoflagellate.</title>
        <authorList>
            <person name="Zhang G."/>
            <person name="Wei Q."/>
            <person name="Cai L."/>
        </authorList>
    </citation>
    <scope>NUCLEOTIDE SEQUENCE</scope>
    <source>
        <strain evidence="8">PM5-8</strain>
    </source>
</reference>
<comment type="similarity">
    <text evidence="2">Belongs to the GtrA family.</text>
</comment>
<dbReference type="PANTHER" id="PTHR38459:SF1">
    <property type="entry name" value="PROPHAGE BACTOPRENOL-LINKED GLUCOSE TRANSLOCASE HOMOLOG"/>
    <property type="match status" value="1"/>
</dbReference>
<dbReference type="RefSeq" id="WP_267989252.1">
    <property type="nucleotide sequence ID" value="NZ_JAPJZI010000001.1"/>
</dbReference>
<comment type="subcellular location">
    <subcellularLocation>
        <location evidence="1">Membrane</location>
        <topology evidence="1">Multi-pass membrane protein</topology>
    </subcellularLocation>
</comment>
<dbReference type="PANTHER" id="PTHR38459">
    <property type="entry name" value="PROPHAGE BACTOPRENOL-LINKED GLUCOSE TRANSLOCASE HOMOLOG"/>
    <property type="match status" value="1"/>
</dbReference>
<dbReference type="InterPro" id="IPR051401">
    <property type="entry name" value="GtrA_CellWall_Glycosyl"/>
</dbReference>
<evidence type="ECO:0000256" key="5">
    <source>
        <dbReference type="ARBA" id="ARBA00023136"/>
    </source>
</evidence>
<keyword evidence="9" id="KW-1185">Reference proteome</keyword>
<gene>
    <name evidence="8" type="ORF">OQ273_04380</name>
</gene>
<name>A0A9X3UFS8_9HYPH</name>
<dbReference type="InterPro" id="IPR007267">
    <property type="entry name" value="GtrA_DPMS_TM"/>
</dbReference>
<evidence type="ECO:0000256" key="4">
    <source>
        <dbReference type="ARBA" id="ARBA00022989"/>
    </source>
</evidence>
<dbReference type="EMBL" id="JAPJZI010000001">
    <property type="protein sequence ID" value="MDA5397803.1"/>
    <property type="molecule type" value="Genomic_DNA"/>
</dbReference>
<feature type="transmembrane region" description="Helical" evidence="6">
    <location>
        <begin position="21"/>
        <end position="42"/>
    </location>
</feature>
<evidence type="ECO:0000313" key="9">
    <source>
        <dbReference type="Proteomes" id="UP001151234"/>
    </source>
</evidence>
<dbReference type="GO" id="GO:0005886">
    <property type="term" value="C:plasma membrane"/>
    <property type="evidence" value="ECO:0007669"/>
    <property type="project" value="TreeGrafter"/>
</dbReference>
<protein>
    <submittedName>
        <fullName evidence="8">GtrA family protein</fullName>
    </submittedName>
</protein>
<evidence type="ECO:0000256" key="1">
    <source>
        <dbReference type="ARBA" id="ARBA00004141"/>
    </source>
</evidence>
<evidence type="ECO:0000313" key="8">
    <source>
        <dbReference type="EMBL" id="MDA5397803.1"/>
    </source>
</evidence>
<evidence type="ECO:0000256" key="3">
    <source>
        <dbReference type="ARBA" id="ARBA00022692"/>
    </source>
</evidence>
<dbReference type="GO" id="GO:0000271">
    <property type="term" value="P:polysaccharide biosynthetic process"/>
    <property type="evidence" value="ECO:0007669"/>
    <property type="project" value="InterPro"/>
</dbReference>
<evidence type="ECO:0000259" key="7">
    <source>
        <dbReference type="Pfam" id="PF04138"/>
    </source>
</evidence>
<dbReference type="AlphaFoldDB" id="A0A9X3UFS8"/>
<accession>A0A9X3UFS8</accession>
<evidence type="ECO:0000256" key="2">
    <source>
        <dbReference type="ARBA" id="ARBA00009399"/>
    </source>
</evidence>
<comment type="caution">
    <text evidence="8">The sequence shown here is derived from an EMBL/GenBank/DDBJ whole genome shotgun (WGS) entry which is preliminary data.</text>
</comment>
<feature type="transmembrane region" description="Helical" evidence="6">
    <location>
        <begin position="84"/>
        <end position="105"/>
    </location>
</feature>
<dbReference type="Proteomes" id="UP001151234">
    <property type="component" value="Unassembled WGS sequence"/>
</dbReference>
<feature type="domain" description="GtrA/DPMS transmembrane" evidence="7">
    <location>
        <begin position="20"/>
        <end position="133"/>
    </location>
</feature>
<feature type="transmembrane region" description="Helical" evidence="6">
    <location>
        <begin position="48"/>
        <end position="64"/>
    </location>
</feature>